<gene>
    <name evidence="2" type="ORF">M0R45_035502</name>
</gene>
<dbReference type="InterPro" id="IPR036691">
    <property type="entry name" value="Endo/exonu/phosph_ase_sf"/>
</dbReference>
<sequence>MKNLRIRLGFLNCETVFSSGQSGGLALFWAEGLDVRFRSKSHHHIDVEVHSCDGFLIAWRLIGFYGHPTTAERHRTWSLLRDLSDELPLPWAVIGDFNELLHADEKEGGLVRRENQMQLFRDALSYCDLFDLGFYGAPFTWTGPGI</sequence>
<dbReference type="SUPFAM" id="SSF56219">
    <property type="entry name" value="DNase I-like"/>
    <property type="match status" value="1"/>
</dbReference>
<dbReference type="PANTHER" id="PTHR35218:SF9">
    <property type="entry name" value="ENDONUCLEASE_EXONUCLEASE_PHOSPHATASE DOMAIN-CONTAINING PROTEIN"/>
    <property type="match status" value="1"/>
</dbReference>
<organism evidence="2 3">
    <name type="scientific">Rubus argutus</name>
    <name type="common">Southern blackberry</name>
    <dbReference type="NCBI Taxonomy" id="59490"/>
    <lineage>
        <taxon>Eukaryota</taxon>
        <taxon>Viridiplantae</taxon>
        <taxon>Streptophyta</taxon>
        <taxon>Embryophyta</taxon>
        <taxon>Tracheophyta</taxon>
        <taxon>Spermatophyta</taxon>
        <taxon>Magnoliopsida</taxon>
        <taxon>eudicotyledons</taxon>
        <taxon>Gunneridae</taxon>
        <taxon>Pentapetalae</taxon>
        <taxon>rosids</taxon>
        <taxon>fabids</taxon>
        <taxon>Rosales</taxon>
        <taxon>Rosaceae</taxon>
        <taxon>Rosoideae</taxon>
        <taxon>Rosoideae incertae sedis</taxon>
        <taxon>Rubus</taxon>
    </lineage>
</organism>
<name>A0AAW1VX39_RUBAR</name>
<dbReference type="Gene3D" id="3.60.10.10">
    <property type="entry name" value="Endonuclease/exonuclease/phosphatase"/>
    <property type="match status" value="1"/>
</dbReference>
<dbReference type="InterPro" id="IPR005135">
    <property type="entry name" value="Endo/exonuclease/phosphatase"/>
</dbReference>
<proteinExistence type="predicted"/>
<evidence type="ECO:0000259" key="1">
    <source>
        <dbReference type="Pfam" id="PF03372"/>
    </source>
</evidence>
<dbReference type="PANTHER" id="PTHR35218">
    <property type="entry name" value="RNASE H DOMAIN-CONTAINING PROTEIN"/>
    <property type="match status" value="1"/>
</dbReference>
<dbReference type="EMBL" id="JBEDUW010000007">
    <property type="protein sequence ID" value="KAK9911606.1"/>
    <property type="molecule type" value="Genomic_DNA"/>
</dbReference>
<protein>
    <recommendedName>
        <fullName evidence="1">Endonuclease/exonuclease/phosphatase domain-containing protein</fullName>
    </recommendedName>
</protein>
<feature type="domain" description="Endonuclease/exonuclease/phosphatase" evidence="1">
    <location>
        <begin position="17"/>
        <end position="142"/>
    </location>
</feature>
<evidence type="ECO:0000313" key="2">
    <source>
        <dbReference type="EMBL" id="KAK9911606.1"/>
    </source>
</evidence>
<reference evidence="2 3" key="1">
    <citation type="journal article" date="2023" name="G3 (Bethesda)">
        <title>A chromosome-length genome assembly and annotation of blackberry (Rubus argutus, cv. 'Hillquist').</title>
        <authorList>
            <person name="Bruna T."/>
            <person name="Aryal R."/>
            <person name="Dudchenko O."/>
            <person name="Sargent D.J."/>
            <person name="Mead D."/>
            <person name="Buti M."/>
            <person name="Cavallini A."/>
            <person name="Hytonen T."/>
            <person name="Andres J."/>
            <person name="Pham M."/>
            <person name="Weisz D."/>
            <person name="Mascagni F."/>
            <person name="Usai G."/>
            <person name="Natali L."/>
            <person name="Bassil N."/>
            <person name="Fernandez G.E."/>
            <person name="Lomsadze A."/>
            <person name="Armour M."/>
            <person name="Olukolu B."/>
            <person name="Poorten T."/>
            <person name="Britton C."/>
            <person name="Davik J."/>
            <person name="Ashrafi H."/>
            <person name="Aiden E.L."/>
            <person name="Borodovsky M."/>
            <person name="Worthington M."/>
        </authorList>
    </citation>
    <scope>NUCLEOTIDE SEQUENCE [LARGE SCALE GENOMIC DNA]</scope>
    <source>
        <strain evidence="2">PI 553951</strain>
    </source>
</reference>
<comment type="caution">
    <text evidence="2">The sequence shown here is derived from an EMBL/GenBank/DDBJ whole genome shotgun (WGS) entry which is preliminary data.</text>
</comment>
<dbReference type="GO" id="GO:0003824">
    <property type="term" value="F:catalytic activity"/>
    <property type="evidence" value="ECO:0007669"/>
    <property type="project" value="InterPro"/>
</dbReference>
<dbReference type="AlphaFoldDB" id="A0AAW1VX39"/>
<dbReference type="Pfam" id="PF03372">
    <property type="entry name" value="Exo_endo_phos"/>
    <property type="match status" value="1"/>
</dbReference>
<dbReference type="Proteomes" id="UP001457282">
    <property type="component" value="Unassembled WGS sequence"/>
</dbReference>
<evidence type="ECO:0000313" key="3">
    <source>
        <dbReference type="Proteomes" id="UP001457282"/>
    </source>
</evidence>
<accession>A0AAW1VX39</accession>
<keyword evidence="3" id="KW-1185">Reference proteome</keyword>